<proteinExistence type="predicted"/>
<gene>
    <name evidence="1" type="ORF">TTHERM_000835399</name>
</gene>
<dbReference type="Proteomes" id="UP000009168">
    <property type="component" value="Unassembled WGS sequence"/>
</dbReference>
<organism evidence="1 2">
    <name type="scientific">Tetrahymena thermophila (strain SB210)</name>
    <dbReference type="NCBI Taxonomy" id="312017"/>
    <lineage>
        <taxon>Eukaryota</taxon>
        <taxon>Sar</taxon>
        <taxon>Alveolata</taxon>
        <taxon>Ciliophora</taxon>
        <taxon>Intramacronucleata</taxon>
        <taxon>Oligohymenophorea</taxon>
        <taxon>Hymenostomatida</taxon>
        <taxon>Tetrahymenina</taxon>
        <taxon>Tetrahymenidae</taxon>
        <taxon>Tetrahymena</taxon>
    </lineage>
</organism>
<name>W7XFE3_TETTS</name>
<dbReference type="KEGG" id="tet:TTHERM_000835399"/>
<evidence type="ECO:0000313" key="1">
    <source>
        <dbReference type="EMBL" id="EWS75553.1"/>
    </source>
</evidence>
<evidence type="ECO:0000313" key="2">
    <source>
        <dbReference type="Proteomes" id="UP000009168"/>
    </source>
</evidence>
<sequence>MIYQQFRKKINSQNKQINQQINRLSSSILMKLQYYQDVYLLLFQISFYIQKYQKEIQINCYYESQSVKLERLIQLAKAEPKPDVPILPIDFQNWEQNYELNSQRKNKKKQVQQKQKLKQIKQIKRALMFQINFYNQKQINCFYQVKVLIAKNK</sequence>
<keyword evidence="2" id="KW-1185">Reference proteome</keyword>
<protein>
    <submittedName>
        <fullName evidence="1">Uncharacterized protein</fullName>
    </submittedName>
</protein>
<dbReference type="AlphaFoldDB" id="W7XFE3"/>
<dbReference type="GeneID" id="24440860"/>
<dbReference type="InParanoid" id="W7XFE3"/>
<reference evidence="2" key="1">
    <citation type="journal article" date="2006" name="PLoS Biol.">
        <title>Macronuclear genome sequence of the ciliate Tetrahymena thermophila, a model eukaryote.</title>
        <authorList>
            <person name="Eisen J.A."/>
            <person name="Coyne R.S."/>
            <person name="Wu M."/>
            <person name="Wu D."/>
            <person name="Thiagarajan M."/>
            <person name="Wortman J.R."/>
            <person name="Badger J.H."/>
            <person name="Ren Q."/>
            <person name="Amedeo P."/>
            <person name="Jones K.M."/>
            <person name="Tallon L.J."/>
            <person name="Delcher A.L."/>
            <person name="Salzberg S.L."/>
            <person name="Silva J.C."/>
            <person name="Haas B.J."/>
            <person name="Majoros W.H."/>
            <person name="Farzad M."/>
            <person name="Carlton J.M."/>
            <person name="Smith R.K. Jr."/>
            <person name="Garg J."/>
            <person name="Pearlman R.E."/>
            <person name="Karrer K.M."/>
            <person name="Sun L."/>
            <person name="Manning G."/>
            <person name="Elde N.C."/>
            <person name="Turkewitz A.P."/>
            <person name="Asai D.J."/>
            <person name="Wilkes D.E."/>
            <person name="Wang Y."/>
            <person name="Cai H."/>
            <person name="Collins K."/>
            <person name="Stewart B.A."/>
            <person name="Lee S.R."/>
            <person name="Wilamowska K."/>
            <person name="Weinberg Z."/>
            <person name="Ruzzo W.L."/>
            <person name="Wloga D."/>
            <person name="Gaertig J."/>
            <person name="Frankel J."/>
            <person name="Tsao C.-C."/>
            <person name="Gorovsky M.A."/>
            <person name="Keeling P.J."/>
            <person name="Waller R.F."/>
            <person name="Patron N.J."/>
            <person name="Cherry J.M."/>
            <person name="Stover N.A."/>
            <person name="Krieger C.J."/>
            <person name="del Toro C."/>
            <person name="Ryder H.F."/>
            <person name="Williamson S.C."/>
            <person name="Barbeau R.A."/>
            <person name="Hamilton E.P."/>
            <person name="Orias E."/>
        </authorList>
    </citation>
    <scope>NUCLEOTIDE SEQUENCE [LARGE SCALE GENOMIC DNA]</scope>
    <source>
        <strain evidence="2">SB210</strain>
    </source>
</reference>
<accession>W7XFE3</accession>
<dbReference type="EMBL" id="GG662778">
    <property type="protein sequence ID" value="EWS75553.1"/>
    <property type="molecule type" value="Genomic_DNA"/>
</dbReference>
<dbReference type="RefSeq" id="XP_012651919.1">
    <property type="nucleotide sequence ID" value="XM_012796465.1"/>
</dbReference>